<evidence type="ECO:0000313" key="2">
    <source>
        <dbReference type="Proteomes" id="UP001595528"/>
    </source>
</evidence>
<proteinExistence type="predicted"/>
<keyword evidence="2" id="KW-1185">Reference proteome</keyword>
<dbReference type="Proteomes" id="UP001595528">
    <property type="component" value="Unassembled WGS sequence"/>
</dbReference>
<reference evidence="2" key="1">
    <citation type="journal article" date="2019" name="Int. J. Syst. Evol. Microbiol.">
        <title>The Global Catalogue of Microorganisms (GCM) 10K type strain sequencing project: providing services to taxonomists for standard genome sequencing and annotation.</title>
        <authorList>
            <consortium name="The Broad Institute Genomics Platform"/>
            <consortium name="The Broad Institute Genome Sequencing Center for Infectious Disease"/>
            <person name="Wu L."/>
            <person name="Ma J."/>
        </authorList>
    </citation>
    <scope>NUCLEOTIDE SEQUENCE [LARGE SCALE GENOMIC DNA]</scope>
    <source>
        <strain evidence="2">KCTC 42964</strain>
    </source>
</reference>
<evidence type="ECO:0000313" key="1">
    <source>
        <dbReference type="EMBL" id="MFC3228662.1"/>
    </source>
</evidence>
<accession>A0ABV7L301</accession>
<dbReference type="PIRSF" id="PIRSF024492">
    <property type="entry name" value="UCP024492"/>
    <property type="match status" value="1"/>
</dbReference>
<organism evidence="1 2">
    <name type="scientific">Marinibaculum pumilum</name>
    <dbReference type="NCBI Taxonomy" id="1766165"/>
    <lineage>
        <taxon>Bacteria</taxon>
        <taxon>Pseudomonadati</taxon>
        <taxon>Pseudomonadota</taxon>
        <taxon>Alphaproteobacteria</taxon>
        <taxon>Rhodospirillales</taxon>
        <taxon>Rhodospirillaceae</taxon>
        <taxon>Marinibaculum</taxon>
    </lineage>
</organism>
<dbReference type="PANTHER" id="PTHR39337">
    <property type="entry name" value="BLR5642 PROTEIN"/>
    <property type="match status" value="1"/>
</dbReference>
<comment type="caution">
    <text evidence="1">The sequence shown here is derived from an EMBL/GenBank/DDBJ whole genome shotgun (WGS) entry which is preliminary data.</text>
</comment>
<dbReference type="RefSeq" id="WP_379901998.1">
    <property type="nucleotide sequence ID" value="NZ_JBHRTR010000028.1"/>
</dbReference>
<name>A0ABV7L301_9PROT</name>
<sequence>MQLATIGYEKASLDDVIARLQAAGVQVLIDVRAVAASRRAGFSKTLLGNTLRAHGIDYLHLRALGTPKAGRMAARAGRYAEMREIFEDQLATPEAQLQLAQAAEVVQAKPAALLCYEGEAAHCHRAVVAERLRERLGCTVVDL</sequence>
<dbReference type="InterPro" id="IPR007438">
    <property type="entry name" value="DUF488"/>
</dbReference>
<dbReference type="InterPro" id="IPR014519">
    <property type="entry name" value="UCP024492"/>
</dbReference>
<gene>
    <name evidence="1" type="ORF">ACFOGJ_15565</name>
</gene>
<dbReference type="PANTHER" id="PTHR39337:SF1">
    <property type="entry name" value="BLR5642 PROTEIN"/>
    <property type="match status" value="1"/>
</dbReference>
<protein>
    <submittedName>
        <fullName evidence="1">DUF488 family protein</fullName>
    </submittedName>
</protein>
<dbReference type="Pfam" id="PF04343">
    <property type="entry name" value="DUF488"/>
    <property type="match status" value="1"/>
</dbReference>
<dbReference type="EMBL" id="JBHRTR010000028">
    <property type="protein sequence ID" value="MFC3228662.1"/>
    <property type="molecule type" value="Genomic_DNA"/>
</dbReference>